<organism evidence="2 3">
    <name type="scientific">Mizuhopecten yessoensis</name>
    <name type="common">Japanese scallop</name>
    <name type="synonym">Patinopecten yessoensis</name>
    <dbReference type="NCBI Taxonomy" id="6573"/>
    <lineage>
        <taxon>Eukaryota</taxon>
        <taxon>Metazoa</taxon>
        <taxon>Spiralia</taxon>
        <taxon>Lophotrochozoa</taxon>
        <taxon>Mollusca</taxon>
        <taxon>Bivalvia</taxon>
        <taxon>Autobranchia</taxon>
        <taxon>Pteriomorphia</taxon>
        <taxon>Pectinida</taxon>
        <taxon>Pectinoidea</taxon>
        <taxon>Pectinidae</taxon>
        <taxon>Mizuhopecten</taxon>
    </lineage>
</organism>
<comment type="caution">
    <text evidence="2">The sequence shown here is derived from an EMBL/GenBank/DDBJ whole genome shotgun (WGS) entry which is preliminary data.</text>
</comment>
<dbReference type="GO" id="GO:0008270">
    <property type="term" value="F:zinc ion binding"/>
    <property type="evidence" value="ECO:0007669"/>
    <property type="project" value="InterPro"/>
</dbReference>
<name>A0A210QB60_MIZYE</name>
<evidence type="ECO:0000259" key="1">
    <source>
        <dbReference type="Pfam" id="PF12861"/>
    </source>
</evidence>
<dbReference type="GO" id="GO:0005680">
    <property type="term" value="C:anaphase-promoting complex"/>
    <property type="evidence" value="ECO:0007669"/>
    <property type="project" value="InterPro"/>
</dbReference>
<evidence type="ECO:0000313" key="2">
    <source>
        <dbReference type="EMBL" id="OWF45967.1"/>
    </source>
</evidence>
<dbReference type="InterPro" id="IPR024991">
    <property type="entry name" value="RING-H2_APC11"/>
</dbReference>
<feature type="domain" description="Anaphase-promoting complex subunit 11 RING-H2 finger" evidence="1">
    <location>
        <begin position="1"/>
        <end position="21"/>
    </location>
</feature>
<dbReference type="AlphaFoldDB" id="A0A210QB60"/>
<dbReference type="GO" id="GO:0097602">
    <property type="term" value="F:cullin family protein binding"/>
    <property type="evidence" value="ECO:0007669"/>
    <property type="project" value="InterPro"/>
</dbReference>
<keyword evidence="3" id="KW-1185">Reference proteome</keyword>
<dbReference type="EMBL" id="NEDP02004357">
    <property type="protein sequence ID" value="OWF45967.1"/>
    <property type="molecule type" value="Genomic_DNA"/>
</dbReference>
<reference evidence="2 3" key="1">
    <citation type="journal article" date="2017" name="Nat. Ecol. Evol.">
        <title>Scallop genome provides insights into evolution of bilaterian karyotype and development.</title>
        <authorList>
            <person name="Wang S."/>
            <person name="Zhang J."/>
            <person name="Jiao W."/>
            <person name="Li J."/>
            <person name="Xun X."/>
            <person name="Sun Y."/>
            <person name="Guo X."/>
            <person name="Huan P."/>
            <person name="Dong B."/>
            <person name="Zhang L."/>
            <person name="Hu X."/>
            <person name="Sun X."/>
            <person name="Wang J."/>
            <person name="Zhao C."/>
            <person name="Wang Y."/>
            <person name="Wang D."/>
            <person name="Huang X."/>
            <person name="Wang R."/>
            <person name="Lv J."/>
            <person name="Li Y."/>
            <person name="Zhang Z."/>
            <person name="Liu B."/>
            <person name="Lu W."/>
            <person name="Hui Y."/>
            <person name="Liang J."/>
            <person name="Zhou Z."/>
            <person name="Hou R."/>
            <person name="Li X."/>
            <person name="Liu Y."/>
            <person name="Li H."/>
            <person name="Ning X."/>
            <person name="Lin Y."/>
            <person name="Zhao L."/>
            <person name="Xing Q."/>
            <person name="Dou J."/>
            <person name="Li Y."/>
            <person name="Mao J."/>
            <person name="Guo H."/>
            <person name="Dou H."/>
            <person name="Li T."/>
            <person name="Mu C."/>
            <person name="Jiang W."/>
            <person name="Fu Q."/>
            <person name="Fu X."/>
            <person name="Miao Y."/>
            <person name="Liu J."/>
            <person name="Yu Q."/>
            <person name="Li R."/>
            <person name="Liao H."/>
            <person name="Li X."/>
            <person name="Kong Y."/>
            <person name="Jiang Z."/>
            <person name="Chourrout D."/>
            <person name="Li R."/>
            <person name="Bao Z."/>
        </authorList>
    </citation>
    <scope>NUCLEOTIDE SEQUENCE [LARGE SCALE GENOMIC DNA]</scope>
    <source>
        <strain evidence="2 3">PY_sf001</strain>
    </source>
</reference>
<accession>A0A210QB60</accession>
<gene>
    <name evidence="2" type="ORF">KP79_PYT15407</name>
</gene>
<dbReference type="Pfam" id="PF12861">
    <property type="entry name" value="zf-ANAPC11"/>
    <property type="match status" value="1"/>
</dbReference>
<proteinExistence type="predicted"/>
<sequence>MAFDGCCPDCKLPGDDCPLVAQLPAGEPAVSDVSTGLEIQRVTETPLQPWSDQAVVPVTPRLLHHHDHLLDSKSFTQVRLVLYMAFSSTV</sequence>
<evidence type="ECO:0000313" key="3">
    <source>
        <dbReference type="Proteomes" id="UP000242188"/>
    </source>
</evidence>
<dbReference type="GO" id="GO:0061630">
    <property type="term" value="F:ubiquitin protein ligase activity"/>
    <property type="evidence" value="ECO:0007669"/>
    <property type="project" value="InterPro"/>
</dbReference>
<dbReference type="Proteomes" id="UP000242188">
    <property type="component" value="Unassembled WGS sequence"/>
</dbReference>
<protein>
    <submittedName>
        <fullName evidence="2">Anaphase-promoting complex subunit 11</fullName>
    </submittedName>
</protein>
<dbReference type="GO" id="GO:0031145">
    <property type="term" value="P:anaphase-promoting complex-dependent catabolic process"/>
    <property type="evidence" value="ECO:0007669"/>
    <property type="project" value="InterPro"/>
</dbReference>